<gene>
    <name evidence="1" type="ORF">BSF38_05117</name>
</gene>
<protein>
    <submittedName>
        <fullName evidence="1">Uncharacterized protein</fullName>
    </submittedName>
</protein>
<keyword evidence="2" id="KW-1185">Reference proteome</keyword>
<dbReference type="KEGG" id="pbor:BSF38_05117"/>
<reference evidence="2" key="1">
    <citation type="submission" date="2016-12" db="EMBL/GenBank/DDBJ databases">
        <title>Comparative genomics of four Isosphaeraceae planctomycetes: a common pool of plasmids and glycoside hydrolase genes.</title>
        <authorList>
            <person name="Ivanova A."/>
        </authorList>
    </citation>
    <scope>NUCLEOTIDE SEQUENCE [LARGE SCALE GENOMIC DNA]</scope>
    <source>
        <strain evidence="2">PX4</strain>
    </source>
</reference>
<dbReference type="EMBL" id="CP019082">
    <property type="protein sequence ID" value="APW63545.1"/>
    <property type="molecule type" value="Genomic_DNA"/>
</dbReference>
<organism evidence="1 2">
    <name type="scientific">Paludisphaera borealis</name>
    <dbReference type="NCBI Taxonomy" id="1387353"/>
    <lineage>
        <taxon>Bacteria</taxon>
        <taxon>Pseudomonadati</taxon>
        <taxon>Planctomycetota</taxon>
        <taxon>Planctomycetia</taxon>
        <taxon>Isosphaerales</taxon>
        <taxon>Isosphaeraceae</taxon>
        <taxon>Paludisphaera</taxon>
    </lineage>
</organism>
<evidence type="ECO:0000313" key="2">
    <source>
        <dbReference type="Proteomes" id="UP000186309"/>
    </source>
</evidence>
<dbReference type="STRING" id="1387353.BSF38_05117"/>
<sequence>MLEPGVYEKPKTRTGTLSANGRHTISRTWQVITETPATGVANVYEMLKSAGIVLNMAYNLDGETILGHYLQSLVPTESTDDGIQWDVVGTFAQYDPTQTGGENPLNAKTQWTMRPNIRQIPVDVDSNGVPVRNSAGQRFTQPLTRDYNDGIINVVRNEASIDPALLAAVEQKVNDDLFLGVFPAKTCRFVSAEVSNGFGPDGTPYVTVQYQFALKWSTWVVKLLDQGTVHLESGKQKPNYSSGGVTIKSDPSLLDGSGGLLADGADPVYREFEPYEAIDFSIFNFVL</sequence>
<proteinExistence type="predicted"/>
<accession>A0A1U7CX82</accession>
<dbReference type="AlphaFoldDB" id="A0A1U7CX82"/>
<dbReference type="Proteomes" id="UP000186309">
    <property type="component" value="Chromosome"/>
</dbReference>
<name>A0A1U7CX82_9BACT</name>
<evidence type="ECO:0000313" key="1">
    <source>
        <dbReference type="EMBL" id="APW63545.1"/>
    </source>
</evidence>